<feature type="transmembrane region" description="Helical" evidence="1">
    <location>
        <begin position="20"/>
        <end position="41"/>
    </location>
</feature>
<name>A0A4R1SB77_HYDET</name>
<reference evidence="2 3" key="1">
    <citation type="submission" date="2019-03" db="EMBL/GenBank/DDBJ databases">
        <title>Genomic Encyclopedia of Type Strains, Phase IV (KMG-IV): sequencing the most valuable type-strain genomes for metagenomic binning, comparative biology and taxonomic classification.</title>
        <authorList>
            <person name="Goeker M."/>
        </authorList>
    </citation>
    <scope>NUCLEOTIDE SEQUENCE [LARGE SCALE GENOMIC DNA]</scope>
    <source>
        <strain evidence="2 3">LX-B</strain>
    </source>
</reference>
<keyword evidence="1" id="KW-0472">Membrane</keyword>
<dbReference type="InterPro" id="IPR021354">
    <property type="entry name" value="DUF2975"/>
</dbReference>
<feature type="transmembrane region" description="Helical" evidence="1">
    <location>
        <begin position="120"/>
        <end position="141"/>
    </location>
</feature>
<dbReference type="EMBL" id="SLUN01000002">
    <property type="protein sequence ID" value="TCL76250.1"/>
    <property type="molecule type" value="Genomic_DNA"/>
</dbReference>
<dbReference type="Pfam" id="PF11188">
    <property type="entry name" value="DUF2975"/>
    <property type="match status" value="1"/>
</dbReference>
<keyword evidence="1" id="KW-0812">Transmembrane</keyword>
<organism evidence="2 3">
    <name type="scientific">Hydrogenispora ethanolica</name>
    <dbReference type="NCBI Taxonomy" id="1082276"/>
    <lineage>
        <taxon>Bacteria</taxon>
        <taxon>Bacillati</taxon>
        <taxon>Bacillota</taxon>
        <taxon>Hydrogenispora</taxon>
    </lineage>
</organism>
<feature type="transmembrane region" description="Helical" evidence="1">
    <location>
        <begin position="73"/>
        <end position="93"/>
    </location>
</feature>
<keyword evidence="3" id="KW-1185">Reference proteome</keyword>
<sequence length="191" mass="20561">MKYLGKHSIAWYLRLALNIAWYAGIALTILAVLFTGLLIGFGPPPGLRSPQFTLETELLQVVFPAAAVQEPKVMIIAFMAFGLIMLCLGLGILQQVRRIFATLAAGSPFGLENARRISRIGLLIFAGAGVQFLSGLVLGWLVMENVTVPGVVFHGKGNLNIGGIFMGLVLLVLAEIFRQGALLQAEQDLTI</sequence>
<dbReference type="OrthoDB" id="2003592at2"/>
<feature type="transmembrane region" description="Helical" evidence="1">
    <location>
        <begin position="161"/>
        <end position="177"/>
    </location>
</feature>
<keyword evidence="1" id="KW-1133">Transmembrane helix</keyword>
<gene>
    <name evidence="2" type="ORF">EDC14_10023</name>
</gene>
<protein>
    <submittedName>
        <fullName evidence="2">DUF2975 family protein</fullName>
    </submittedName>
</protein>
<proteinExistence type="predicted"/>
<dbReference type="Proteomes" id="UP000295008">
    <property type="component" value="Unassembled WGS sequence"/>
</dbReference>
<evidence type="ECO:0000313" key="2">
    <source>
        <dbReference type="EMBL" id="TCL76250.1"/>
    </source>
</evidence>
<accession>A0A4R1SB77</accession>
<evidence type="ECO:0000256" key="1">
    <source>
        <dbReference type="SAM" id="Phobius"/>
    </source>
</evidence>
<dbReference type="RefSeq" id="WP_132012443.1">
    <property type="nucleotide sequence ID" value="NZ_SLUN01000002.1"/>
</dbReference>
<evidence type="ECO:0000313" key="3">
    <source>
        <dbReference type="Proteomes" id="UP000295008"/>
    </source>
</evidence>
<dbReference type="AlphaFoldDB" id="A0A4R1SB77"/>
<comment type="caution">
    <text evidence="2">The sequence shown here is derived from an EMBL/GenBank/DDBJ whole genome shotgun (WGS) entry which is preliminary data.</text>
</comment>